<feature type="domain" description="PA" evidence="2">
    <location>
        <begin position="167"/>
        <end position="246"/>
    </location>
</feature>
<keyword evidence="6" id="KW-1185">Reference proteome</keyword>
<dbReference type="CDD" id="cd02121">
    <property type="entry name" value="PA_GCPII_like"/>
    <property type="match status" value="1"/>
</dbReference>
<dbReference type="EMBL" id="CANHGI010000006">
    <property type="protein sequence ID" value="CAI5455511.1"/>
    <property type="molecule type" value="Genomic_DNA"/>
</dbReference>
<accession>A0A9P1IZX6</accession>
<evidence type="ECO:0000259" key="3">
    <source>
        <dbReference type="Pfam" id="PF04253"/>
    </source>
</evidence>
<dbReference type="FunFam" id="3.40.630.10:FF:000065">
    <property type="entry name" value="Transferrin receptor 1b"/>
    <property type="match status" value="1"/>
</dbReference>
<dbReference type="Gene3D" id="3.50.30.30">
    <property type="match status" value="1"/>
</dbReference>
<dbReference type="InterPro" id="IPR039373">
    <property type="entry name" value="Peptidase_M28B"/>
</dbReference>
<dbReference type="InterPro" id="IPR046450">
    <property type="entry name" value="PA_dom_sf"/>
</dbReference>
<comment type="caution">
    <text evidence="5">The sequence shown here is derived from an EMBL/GenBank/DDBJ whole genome shotgun (WGS) entry which is preliminary data.</text>
</comment>
<evidence type="ECO:0000313" key="6">
    <source>
        <dbReference type="Proteomes" id="UP001152747"/>
    </source>
</evidence>
<dbReference type="Pfam" id="PF02225">
    <property type="entry name" value="PA"/>
    <property type="match status" value="1"/>
</dbReference>
<evidence type="ECO:0000259" key="4">
    <source>
        <dbReference type="Pfam" id="PF04389"/>
    </source>
</evidence>
<dbReference type="InterPro" id="IPR003137">
    <property type="entry name" value="PA_domain"/>
</dbReference>
<dbReference type="SUPFAM" id="SSF47672">
    <property type="entry name" value="Transferrin receptor-like dimerisation domain"/>
    <property type="match status" value="1"/>
</dbReference>
<dbReference type="FunFam" id="3.50.30.30:FF:000033">
    <property type="entry name" value="Glutamate carboxypeptidase 2 homolog"/>
    <property type="match status" value="1"/>
</dbReference>
<organism evidence="5 6">
    <name type="scientific">Caenorhabditis angaria</name>
    <dbReference type="NCBI Taxonomy" id="860376"/>
    <lineage>
        <taxon>Eukaryota</taxon>
        <taxon>Metazoa</taxon>
        <taxon>Ecdysozoa</taxon>
        <taxon>Nematoda</taxon>
        <taxon>Chromadorea</taxon>
        <taxon>Rhabditida</taxon>
        <taxon>Rhabditina</taxon>
        <taxon>Rhabditomorpha</taxon>
        <taxon>Rhabditoidea</taxon>
        <taxon>Rhabditidae</taxon>
        <taxon>Peloderinae</taxon>
        <taxon>Caenorhabditis</taxon>
    </lineage>
</organism>
<proteinExistence type="inferred from homology"/>
<dbReference type="Pfam" id="PF04389">
    <property type="entry name" value="Peptidase_M28"/>
    <property type="match status" value="1"/>
</dbReference>
<dbReference type="InterPro" id="IPR007365">
    <property type="entry name" value="TFR-like_dimer_dom"/>
</dbReference>
<dbReference type="InterPro" id="IPR036757">
    <property type="entry name" value="TFR-like_dimer_dom_sf"/>
</dbReference>
<feature type="domain" description="Peptidase M28" evidence="4">
    <location>
        <begin position="354"/>
        <end position="554"/>
    </location>
</feature>
<dbReference type="InterPro" id="IPR007484">
    <property type="entry name" value="Peptidase_M28"/>
</dbReference>
<sequence>MENWSKTIQISAIVLGLALVAISSITLAVTLGGDTNDNFLNDRIVKLAIPELASSINKNLDIENIIQHARNITKHVHIAGTPNNLRVAEYIRDQMISQGLKNVHFNEYEVLLNYPNFKEPNKLEILDSNGDVVYETSGLSEPLIKSEQNEIEGKIQWLAYSAPGEASGDVVYVNKATHQDYDILKNSGINVTGKIHIARHGTAFRGNIARNAEKNGAIGLIIYSDPAIVASLGTQKANVFPNTNKMPGSDVERGGLYIGLGDPQTPDLPSIKNLYRSKSIQELGEDHIIPNIPVIPLPYEHIANIFEKMNGDQPVDSTFVGKLNATYKYGPGLKNKEKVRINVKSEFSKRKIQNVFGFIEGEVEKDRYVIVSNHYDAWTYGAIDPNSGTSTLLDVSKSFKQYQNSTGWKPFRSILFAHWDAEEFGLIGSSEFTQEYRVQLMRRAVGVINMDIIGGNKTLNVFANPSIVNVIRNAAKRVEHPLKSEHIGGSKNIYNVWRRTKPSKNPLLIDPEYMRPAGGSDHAPFYDYLGVPIITFITSDESMLTYPLYHTIYETKFLAENIQDRDSYKTHKAIGELFIDMTVQLSENEILPYDIHELVSEIYSDDIPSIFTALQENQSNLDKNYNIPSEQAVFLNSTAFDLLNFIESRKNNEYSTVFDKITENNHLIEFEKCFILPQGQNGNLNARHLLYHPNSENWYHNKGLQQIFATITQIKKSTNNIEKLAHELAQEIAQITNALICAKHSLNYLYD</sequence>
<evidence type="ECO:0000256" key="1">
    <source>
        <dbReference type="ARBA" id="ARBA00005634"/>
    </source>
</evidence>
<dbReference type="Pfam" id="PF04253">
    <property type="entry name" value="TFR_dimer"/>
    <property type="match status" value="1"/>
</dbReference>
<name>A0A9P1IZX6_9PELO</name>
<reference evidence="5" key="1">
    <citation type="submission" date="2022-11" db="EMBL/GenBank/DDBJ databases">
        <authorList>
            <person name="Kikuchi T."/>
        </authorList>
    </citation>
    <scope>NUCLEOTIDE SEQUENCE</scope>
    <source>
        <strain evidence="5">PS1010</strain>
    </source>
</reference>
<dbReference type="PANTHER" id="PTHR10404">
    <property type="entry name" value="N-ACETYLATED-ALPHA-LINKED ACIDIC DIPEPTIDASE"/>
    <property type="match status" value="1"/>
</dbReference>
<dbReference type="Gene3D" id="1.20.930.40">
    <property type="entry name" value="Transferrin receptor-like, dimerisation domain"/>
    <property type="match status" value="1"/>
</dbReference>
<dbReference type="Proteomes" id="UP001152747">
    <property type="component" value="Unassembled WGS sequence"/>
</dbReference>
<gene>
    <name evidence="5" type="ORF">CAMP_LOCUS18148</name>
</gene>
<dbReference type="SUPFAM" id="SSF52025">
    <property type="entry name" value="PA domain"/>
    <property type="match status" value="1"/>
</dbReference>
<dbReference type="PANTHER" id="PTHR10404:SF41">
    <property type="entry name" value="N-ACETYLATED-ALPHA-LINKED ACIDIC DIPEPTIDASE 2"/>
    <property type="match status" value="1"/>
</dbReference>
<protein>
    <submittedName>
        <fullName evidence="5">Uncharacterized protein</fullName>
    </submittedName>
</protein>
<dbReference type="Gene3D" id="3.40.630.10">
    <property type="entry name" value="Zn peptidases"/>
    <property type="match status" value="1"/>
</dbReference>
<comment type="similarity">
    <text evidence="1">Belongs to the peptidase M28 family. M28B subfamily.</text>
</comment>
<dbReference type="GO" id="GO:0004180">
    <property type="term" value="F:carboxypeptidase activity"/>
    <property type="evidence" value="ECO:0007669"/>
    <property type="project" value="TreeGrafter"/>
</dbReference>
<evidence type="ECO:0000313" key="5">
    <source>
        <dbReference type="EMBL" id="CAI5455511.1"/>
    </source>
</evidence>
<dbReference type="AlphaFoldDB" id="A0A9P1IZX6"/>
<dbReference type="OrthoDB" id="5841748at2759"/>
<dbReference type="SUPFAM" id="SSF53187">
    <property type="entry name" value="Zn-dependent exopeptidases"/>
    <property type="match status" value="1"/>
</dbReference>
<evidence type="ECO:0000259" key="2">
    <source>
        <dbReference type="Pfam" id="PF02225"/>
    </source>
</evidence>
<feature type="domain" description="Transferrin receptor-like dimerisation" evidence="3">
    <location>
        <begin position="635"/>
        <end position="746"/>
    </location>
</feature>